<dbReference type="OrthoDB" id="5372487at2"/>
<evidence type="ECO:0000313" key="3">
    <source>
        <dbReference type="EMBL" id="PSF05004.1"/>
    </source>
</evidence>
<dbReference type="GO" id="GO:0016874">
    <property type="term" value="F:ligase activity"/>
    <property type="evidence" value="ECO:0007669"/>
    <property type="project" value="UniProtKB-KW"/>
</dbReference>
<dbReference type="Gene3D" id="3.30.470.20">
    <property type="entry name" value="ATP-grasp fold, B domain"/>
    <property type="match status" value="1"/>
</dbReference>
<dbReference type="GO" id="GO:0046872">
    <property type="term" value="F:metal ion binding"/>
    <property type="evidence" value="ECO:0007669"/>
    <property type="project" value="InterPro"/>
</dbReference>
<comment type="caution">
    <text evidence="3">The sequence shown here is derived from an EMBL/GenBank/DDBJ whole genome shotgun (WGS) entry which is preliminary data.</text>
</comment>
<dbReference type="SUPFAM" id="SSF56059">
    <property type="entry name" value="Glutathione synthetase ATP-binding domain-like"/>
    <property type="match status" value="1"/>
</dbReference>
<sequence length="391" mass="45002">MEPRVLVLDGNQRAALAVVRSLGARGLWVATGETSTPSMSGVSRYSQKSFMYTDPAEDPRQFFNDVLWAIESFQISFLVPVSEASAYAVLAFRHELPEHVVLPLPETEAVEALANKNELFRLAQRLKVPIPDSIFCDNAGEGYEALSRIDHYPVVLKPFKSKIFLGDSILPTHVIVAHSKQEAQEALRQHGFFRYPFTIQSFIEGAGQGVFALFEHGEPICYFAHRRLREKPPGGGVSVLCESVPVDDLLRRQAEMLLREANWTGVAMVEFKVDHEGKGYLMEVNPRFWGSLQLAVDSGIDFPWWLYLVSTGQQVPNGDWHPSRLRWLMGDIDRLYLVLRSPREVYSTRRKLMEIFHFFWPSMKTRHEVNRWHDLRPFWYELRQYFNALKS</sequence>
<keyword evidence="3" id="KW-0436">Ligase</keyword>
<feature type="domain" description="ATP-grasp" evidence="2">
    <location>
        <begin position="120"/>
        <end position="311"/>
    </location>
</feature>
<dbReference type="PROSITE" id="PS50975">
    <property type="entry name" value="ATP_GRASP"/>
    <property type="match status" value="1"/>
</dbReference>
<organism evidence="3 4">
    <name type="scientific">Marinobacter fuscus</name>
    <dbReference type="NCBI Taxonomy" id="2109942"/>
    <lineage>
        <taxon>Bacteria</taxon>
        <taxon>Pseudomonadati</taxon>
        <taxon>Pseudomonadota</taxon>
        <taxon>Gammaproteobacteria</taxon>
        <taxon>Pseudomonadales</taxon>
        <taxon>Marinobacteraceae</taxon>
        <taxon>Marinobacter</taxon>
    </lineage>
</organism>
<dbReference type="Pfam" id="PF15632">
    <property type="entry name" value="ATPgrasp_Ter"/>
    <property type="match status" value="1"/>
</dbReference>
<proteinExistence type="predicted"/>
<keyword evidence="1" id="KW-0067">ATP-binding</keyword>
<evidence type="ECO:0000259" key="2">
    <source>
        <dbReference type="PROSITE" id="PS50975"/>
    </source>
</evidence>
<name>A0A2T1K4A7_9GAMM</name>
<dbReference type="InterPro" id="IPR011761">
    <property type="entry name" value="ATP-grasp"/>
</dbReference>
<keyword evidence="1" id="KW-0547">Nucleotide-binding</keyword>
<dbReference type="Proteomes" id="UP000239866">
    <property type="component" value="Unassembled WGS sequence"/>
</dbReference>
<gene>
    <name evidence="3" type="ORF">C7H09_17725</name>
</gene>
<evidence type="ECO:0000256" key="1">
    <source>
        <dbReference type="PROSITE-ProRule" id="PRU00409"/>
    </source>
</evidence>
<protein>
    <submittedName>
        <fullName evidence="3">Carboxylate--amine ligase</fullName>
    </submittedName>
</protein>
<dbReference type="AlphaFoldDB" id="A0A2T1K4A7"/>
<reference evidence="3 4" key="1">
    <citation type="submission" date="2018-03" db="EMBL/GenBank/DDBJ databases">
        <title>Marinobacter brunus sp. nov., a marine bacterium of Gamma-proteobacteria isolated from the surface seawater of the South China Sea.</title>
        <authorList>
            <person name="Cheng H."/>
            <person name="Wu Y.-H."/>
            <person name="Xamxidin M."/>
            <person name="Xu X.-W."/>
        </authorList>
    </citation>
    <scope>NUCLEOTIDE SEQUENCE [LARGE SCALE GENOMIC DNA]</scope>
    <source>
        <strain evidence="3 4">NH169-3</strain>
    </source>
</reference>
<accession>A0A2T1K4A7</accession>
<evidence type="ECO:0000313" key="4">
    <source>
        <dbReference type="Proteomes" id="UP000239866"/>
    </source>
</evidence>
<keyword evidence="4" id="KW-1185">Reference proteome</keyword>
<dbReference type="EMBL" id="PXNP01000109">
    <property type="protein sequence ID" value="PSF05004.1"/>
    <property type="molecule type" value="Genomic_DNA"/>
</dbReference>
<dbReference type="GO" id="GO:0005524">
    <property type="term" value="F:ATP binding"/>
    <property type="evidence" value="ECO:0007669"/>
    <property type="project" value="UniProtKB-UniRule"/>
</dbReference>